<keyword evidence="1" id="KW-0547">Nucleotide-binding</keyword>
<dbReference type="SUPFAM" id="SSF52540">
    <property type="entry name" value="P-loop containing nucleoside triphosphate hydrolases"/>
    <property type="match status" value="2"/>
</dbReference>
<evidence type="ECO:0000256" key="1">
    <source>
        <dbReference type="RuleBase" id="RU363044"/>
    </source>
</evidence>
<feature type="domain" description="DNA helicase Pif1-like DEAD-box helicase" evidence="3">
    <location>
        <begin position="687"/>
        <end position="882"/>
    </location>
</feature>
<dbReference type="PANTHER" id="PTHR10492:SF72">
    <property type="entry name" value="ATP-DEPENDENT DNA HELICASE"/>
    <property type="match status" value="1"/>
</dbReference>
<evidence type="ECO:0000313" key="7">
    <source>
        <dbReference type="Proteomes" id="UP000823388"/>
    </source>
</evidence>
<evidence type="ECO:0000259" key="5">
    <source>
        <dbReference type="Pfam" id="PF21530"/>
    </source>
</evidence>
<accession>A0A8T0XWG2</accession>
<name>A0A8T0XWG2_PANVG</name>
<proteinExistence type="inferred from homology"/>
<comment type="cofactor">
    <cofactor evidence="1">
        <name>Mg(2+)</name>
        <dbReference type="ChEBI" id="CHEBI:18420"/>
    </cofactor>
</comment>
<keyword evidence="1" id="KW-0227">DNA damage</keyword>
<dbReference type="InterPro" id="IPR010285">
    <property type="entry name" value="DNA_helicase_pif1-like_DEAD"/>
</dbReference>
<comment type="similarity">
    <text evidence="1">Belongs to the helicase family.</text>
</comment>
<dbReference type="GO" id="GO:0006281">
    <property type="term" value="P:DNA repair"/>
    <property type="evidence" value="ECO:0007669"/>
    <property type="project" value="UniProtKB-KW"/>
</dbReference>
<dbReference type="InterPro" id="IPR027417">
    <property type="entry name" value="P-loop_NTPase"/>
</dbReference>
<feature type="domain" description="Helitron helicase-like" evidence="4">
    <location>
        <begin position="262"/>
        <end position="410"/>
    </location>
</feature>
<protein>
    <recommendedName>
        <fullName evidence="1">ATP-dependent DNA helicase</fullName>
        <ecNumber evidence="1">5.6.2.3</ecNumber>
    </recommendedName>
</protein>
<evidence type="ECO:0000259" key="4">
    <source>
        <dbReference type="Pfam" id="PF14214"/>
    </source>
</evidence>
<evidence type="ECO:0000256" key="2">
    <source>
        <dbReference type="SAM" id="Phobius"/>
    </source>
</evidence>
<dbReference type="PANTHER" id="PTHR10492">
    <property type="match status" value="1"/>
</dbReference>
<evidence type="ECO:0000259" key="3">
    <source>
        <dbReference type="Pfam" id="PF05970"/>
    </source>
</evidence>
<keyword evidence="2" id="KW-0812">Transmembrane</keyword>
<keyword evidence="7" id="KW-1185">Reference proteome</keyword>
<dbReference type="EMBL" id="CM029037">
    <property type="protein sequence ID" value="KAG2659649.1"/>
    <property type="molecule type" value="Genomic_DNA"/>
</dbReference>
<gene>
    <name evidence="6" type="ORF">PVAP13_1KG374505</name>
</gene>
<keyword evidence="2" id="KW-0472">Membrane</keyword>
<dbReference type="GO" id="GO:0043139">
    <property type="term" value="F:5'-3' DNA helicase activity"/>
    <property type="evidence" value="ECO:0007669"/>
    <property type="project" value="UniProtKB-EC"/>
</dbReference>
<feature type="domain" description="DNA helicase Pif1-like 2B" evidence="5">
    <location>
        <begin position="961"/>
        <end position="1003"/>
    </location>
</feature>
<comment type="catalytic activity">
    <reaction evidence="1">
        <text>ATP + H2O = ADP + phosphate + H(+)</text>
        <dbReference type="Rhea" id="RHEA:13065"/>
        <dbReference type="ChEBI" id="CHEBI:15377"/>
        <dbReference type="ChEBI" id="CHEBI:15378"/>
        <dbReference type="ChEBI" id="CHEBI:30616"/>
        <dbReference type="ChEBI" id="CHEBI:43474"/>
        <dbReference type="ChEBI" id="CHEBI:456216"/>
        <dbReference type="EC" id="5.6.2.3"/>
    </reaction>
</comment>
<keyword evidence="2" id="KW-1133">Transmembrane helix</keyword>
<dbReference type="GO" id="GO:0016787">
    <property type="term" value="F:hydrolase activity"/>
    <property type="evidence" value="ECO:0007669"/>
    <property type="project" value="UniProtKB-KW"/>
</dbReference>
<sequence length="1029" mass="119297">MPICEYCSAIRQGKVNIVNTPIPPDLCRLFTSQSDRDVLYFRKNIRYFNSHFSFTSFGSNVDHQVATAAGTGIYNFKVHGQIYHRLDQLRPGKNAPRHMQLYFYDTVGTLSHRSKRSVGQMKNLDELKIELNTSISIDQRRYNAPAMDQVVAICSPYPISRWWDWLGRQEYIARGNTYFSISLLKTDALKANSQATYRSAQDLCEEQDDCDDNMEDDGEGGKLYINTVSWMPFLKSVCWLIINYIIIYYYCSCLKNRRSTIAVFNIFFYGGKLFQQWIVDIYVKIESMLLDWYSNPEHLKIIRGIMDTLAAGEHRGLKAGKLVVLSKNFFGSDRDVQCRFMDAMSLVTKYGKPYYFITMTCNPYWLEIIELLLPGQTPQDRVDIVARVYHAKLIDFHDFIIKKGYFGKQNYRMKKKYPLLHELVCKHMMHGPCGVLNRNCGCMQDGACSFRYPKQFIHLSGMHMVPFNDDDNLEDVLEHARNQRSMLTEFFRMNSEDPNARGYLYRESYQIGRLVYAYPSEGERFYLRVLLNYVRDPTSFISIRTVRGVMSPTFRECCEKLGLVKIDSTLDNALSEFVAFQMPCAIKRMFATIMVFCEYTNIHALWDKHFESMAEDYQCVHGNSSSVEQFVLRDIADILFSMGKDIRNYGLPIMHQTGETNRDYYRELTEEKKIVISNENIKLAESLNTEQMEGFNEIFDHVIRNKGKTGKTYLYRALLARVRSTYRIAISKATSGIAASIMPGGRTAHSWFKIPIKLEDNSVCNLTKQSGTSALLREASLIIWDEVAMTRRQAVETLDRSLRDITGSDLPFGGKIIVFGGDFKQVLPVVPRGTRAQICDATLLRFYVWNDIKIIRLKQNMRALNDVWFSQFLLRIGDGTEKIFTNDYVNLPDDIMLEYNNDQSIILSSVIYMSEHVILSTRNEYVNSLNALMIAKFSGKEKIYYSHDSVDDDSTNNYPLDFLNSITPNGLPPHEFKIKKNCPIMILRNLDPRNRLCNGTRLVFLYQGYPYLHWRIFHYLSSSRENNFQ</sequence>
<reference evidence="6" key="1">
    <citation type="submission" date="2020-05" db="EMBL/GenBank/DDBJ databases">
        <title>WGS assembly of Panicum virgatum.</title>
        <authorList>
            <person name="Lovell J.T."/>
            <person name="Jenkins J."/>
            <person name="Shu S."/>
            <person name="Juenger T.E."/>
            <person name="Schmutz J."/>
        </authorList>
    </citation>
    <scope>NUCLEOTIDE SEQUENCE</scope>
    <source>
        <strain evidence="6">AP13</strain>
    </source>
</reference>
<dbReference type="GO" id="GO:0000723">
    <property type="term" value="P:telomere maintenance"/>
    <property type="evidence" value="ECO:0007669"/>
    <property type="project" value="InterPro"/>
</dbReference>
<dbReference type="Pfam" id="PF21530">
    <property type="entry name" value="Pif1_2B_dom"/>
    <property type="match status" value="1"/>
</dbReference>
<dbReference type="Pfam" id="PF14214">
    <property type="entry name" value="Helitron_like_N"/>
    <property type="match status" value="1"/>
</dbReference>
<dbReference type="AlphaFoldDB" id="A0A8T0XWG2"/>
<evidence type="ECO:0000313" key="6">
    <source>
        <dbReference type="EMBL" id="KAG2659649.1"/>
    </source>
</evidence>
<keyword evidence="1" id="KW-0347">Helicase</keyword>
<keyword evidence="1" id="KW-0233">DNA recombination</keyword>
<keyword evidence="1" id="KW-0378">Hydrolase</keyword>
<dbReference type="EC" id="5.6.2.3" evidence="1"/>
<dbReference type="Gene3D" id="3.40.50.300">
    <property type="entry name" value="P-loop containing nucleotide triphosphate hydrolases"/>
    <property type="match status" value="1"/>
</dbReference>
<dbReference type="InterPro" id="IPR025476">
    <property type="entry name" value="Helitron_helicase-like"/>
</dbReference>
<keyword evidence="1" id="KW-0067">ATP-binding</keyword>
<comment type="caution">
    <text evidence="6">The sequence shown here is derived from an EMBL/GenBank/DDBJ whole genome shotgun (WGS) entry which is preliminary data.</text>
</comment>
<dbReference type="GO" id="GO:0005524">
    <property type="term" value="F:ATP binding"/>
    <property type="evidence" value="ECO:0007669"/>
    <property type="project" value="UniProtKB-KW"/>
</dbReference>
<keyword evidence="1" id="KW-0234">DNA repair</keyword>
<dbReference type="GO" id="GO:0006310">
    <property type="term" value="P:DNA recombination"/>
    <property type="evidence" value="ECO:0007669"/>
    <property type="project" value="UniProtKB-KW"/>
</dbReference>
<organism evidence="6 7">
    <name type="scientific">Panicum virgatum</name>
    <name type="common">Blackwell switchgrass</name>
    <dbReference type="NCBI Taxonomy" id="38727"/>
    <lineage>
        <taxon>Eukaryota</taxon>
        <taxon>Viridiplantae</taxon>
        <taxon>Streptophyta</taxon>
        <taxon>Embryophyta</taxon>
        <taxon>Tracheophyta</taxon>
        <taxon>Spermatophyta</taxon>
        <taxon>Magnoliopsida</taxon>
        <taxon>Liliopsida</taxon>
        <taxon>Poales</taxon>
        <taxon>Poaceae</taxon>
        <taxon>PACMAD clade</taxon>
        <taxon>Panicoideae</taxon>
        <taxon>Panicodae</taxon>
        <taxon>Paniceae</taxon>
        <taxon>Panicinae</taxon>
        <taxon>Panicum</taxon>
        <taxon>Panicum sect. Hiantes</taxon>
    </lineage>
</organism>
<dbReference type="Proteomes" id="UP000823388">
    <property type="component" value="Chromosome 1K"/>
</dbReference>
<dbReference type="InterPro" id="IPR049163">
    <property type="entry name" value="Pif1-like_2B_dom"/>
</dbReference>
<feature type="transmembrane region" description="Helical" evidence="2">
    <location>
        <begin position="232"/>
        <end position="250"/>
    </location>
</feature>
<dbReference type="Pfam" id="PF05970">
    <property type="entry name" value="PIF1"/>
    <property type="match status" value="1"/>
</dbReference>